<protein>
    <recommendedName>
        <fullName evidence="16">Nucleoporin NDC1</fullName>
    </recommendedName>
</protein>
<dbReference type="EMBL" id="CAJHNH020008446">
    <property type="protein sequence ID" value="CAG5135677.1"/>
    <property type="molecule type" value="Genomic_DNA"/>
</dbReference>
<comment type="similarity">
    <text evidence="3">Belongs to the NDC1 family.</text>
</comment>
<evidence type="ECO:0000256" key="1">
    <source>
        <dbReference type="ARBA" id="ARBA00004232"/>
    </source>
</evidence>
<evidence type="ECO:0000256" key="5">
    <source>
        <dbReference type="ARBA" id="ARBA00022692"/>
    </source>
</evidence>
<dbReference type="InterPro" id="IPR019049">
    <property type="entry name" value="Nucleoporin_prot_Ndc1/Nup"/>
</dbReference>
<comment type="subcellular location">
    <subcellularLocation>
        <location evidence="1">Nucleus membrane</location>
        <topology evidence="1">Multi-pass membrane protein</topology>
    </subcellularLocation>
    <subcellularLocation>
        <location evidence="2">Nucleus</location>
        <location evidence="2">Nuclear pore complex</location>
    </subcellularLocation>
</comment>
<dbReference type="GO" id="GO:0051028">
    <property type="term" value="P:mRNA transport"/>
    <property type="evidence" value="ECO:0007669"/>
    <property type="project" value="UniProtKB-KW"/>
</dbReference>
<proteinExistence type="inferred from homology"/>
<name>A0A8S4A1K7_9EUPU</name>
<dbReference type="OrthoDB" id="67850at2759"/>
<evidence type="ECO:0000256" key="2">
    <source>
        <dbReference type="ARBA" id="ARBA00004567"/>
    </source>
</evidence>
<accession>A0A8S4A1K7</accession>
<keyword evidence="15" id="KW-1185">Reference proteome</keyword>
<dbReference type="AlphaFoldDB" id="A0A8S4A1K7"/>
<keyword evidence="8 13" id="KW-1133">Transmembrane helix</keyword>
<feature type="transmembrane region" description="Helical" evidence="13">
    <location>
        <begin position="214"/>
        <end position="236"/>
    </location>
</feature>
<keyword evidence="12" id="KW-0539">Nucleus</keyword>
<keyword evidence="11 13" id="KW-0472">Membrane</keyword>
<dbReference type="GO" id="GO:0070762">
    <property type="term" value="C:nuclear pore transmembrane ring"/>
    <property type="evidence" value="ECO:0007669"/>
    <property type="project" value="TreeGrafter"/>
</dbReference>
<feature type="transmembrane region" description="Helical" evidence="13">
    <location>
        <begin position="149"/>
        <end position="169"/>
    </location>
</feature>
<dbReference type="Pfam" id="PF09531">
    <property type="entry name" value="Ndc1_Nup"/>
    <property type="match status" value="1"/>
</dbReference>
<evidence type="ECO:0008006" key="16">
    <source>
        <dbReference type="Google" id="ProtNLM"/>
    </source>
</evidence>
<evidence type="ECO:0000256" key="8">
    <source>
        <dbReference type="ARBA" id="ARBA00022989"/>
    </source>
</evidence>
<keyword evidence="4" id="KW-0813">Transport</keyword>
<evidence type="ECO:0000256" key="11">
    <source>
        <dbReference type="ARBA" id="ARBA00023136"/>
    </source>
</evidence>
<reference evidence="14" key="1">
    <citation type="submission" date="2021-04" db="EMBL/GenBank/DDBJ databases">
        <authorList>
            <consortium name="Molecular Ecology Group"/>
        </authorList>
    </citation>
    <scope>NUCLEOTIDE SEQUENCE</scope>
</reference>
<feature type="transmembrane region" description="Helical" evidence="13">
    <location>
        <begin position="21"/>
        <end position="43"/>
    </location>
</feature>
<evidence type="ECO:0000256" key="12">
    <source>
        <dbReference type="ARBA" id="ARBA00023242"/>
    </source>
</evidence>
<sequence length="407" mass="47095">MTPLVYAWFMSEVYYWRSLASTLWSIICLPVFLFAFLVFSKLSLFHPVGWIYDVADGFLGAQFWVACLVYGVFLVIVTWFCLPHIAVVPEIEDTHLSAFWGLFRWSRLPLLIICALAGTLSAWIVSGLIGDRFESLTHEVDTDTHGQLYLSEQHLCIVLGGLFAGLSYYRQFFHHGFYYLTFPTVHRYKFFQVRSEVSSLLCNCMYQALQTVKYFYILYFLFGSLPKRWIHASFNISVDQNSVPLDSLMGLFNMSLLWQTYLSTLLLLFSWSFTRALVKIFHSQHYEFTIESVMEYNKDKTLSEALACAYSPILQHLAFLDFSRLSKFSASRRQELLTLSQPGGHPRIWTSVSSTALSVIRELTERVKEENWAIMSKAPVSIQRTNTQRSTTHVNSGKRRILFLFLS</sequence>
<gene>
    <name evidence="14" type="ORF">CUNI_LOCUS21235</name>
</gene>
<dbReference type="PANTHER" id="PTHR13269">
    <property type="entry name" value="NUCLEOPORIN NDC1"/>
    <property type="match status" value="1"/>
</dbReference>
<dbReference type="GO" id="GO:0031965">
    <property type="term" value="C:nuclear membrane"/>
    <property type="evidence" value="ECO:0007669"/>
    <property type="project" value="UniProtKB-SubCell"/>
</dbReference>
<evidence type="ECO:0000256" key="4">
    <source>
        <dbReference type="ARBA" id="ARBA00022448"/>
    </source>
</evidence>
<feature type="transmembrane region" description="Helical" evidence="13">
    <location>
        <begin position="256"/>
        <end position="278"/>
    </location>
</feature>
<comment type="caution">
    <text evidence="14">The sequence shown here is derived from an EMBL/GenBank/DDBJ whole genome shotgun (WGS) entry which is preliminary data.</text>
</comment>
<keyword evidence="5 13" id="KW-0812">Transmembrane</keyword>
<dbReference type="Proteomes" id="UP000678393">
    <property type="component" value="Unassembled WGS sequence"/>
</dbReference>
<keyword evidence="9" id="KW-0811">Translocation</keyword>
<keyword evidence="10" id="KW-0906">Nuclear pore complex</keyword>
<evidence type="ECO:0000256" key="6">
    <source>
        <dbReference type="ARBA" id="ARBA00022816"/>
    </source>
</evidence>
<keyword evidence="7" id="KW-0653">Protein transport</keyword>
<feature type="transmembrane region" description="Helical" evidence="13">
    <location>
        <begin position="63"/>
        <end position="87"/>
    </location>
</feature>
<keyword evidence="6" id="KW-0509">mRNA transport</keyword>
<dbReference type="GO" id="GO:0006999">
    <property type="term" value="P:nuclear pore organization"/>
    <property type="evidence" value="ECO:0007669"/>
    <property type="project" value="TreeGrafter"/>
</dbReference>
<feature type="transmembrane region" description="Helical" evidence="13">
    <location>
        <begin position="108"/>
        <end position="129"/>
    </location>
</feature>
<evidence type="ECO:0000256" key="10">
    <source>
        <dbReference type="ARBA" id="ARBA00023132"/>
    </source>
</evidence>
<evidence type="ECO:0000313" key="15">
    <source>
        <dbReference type="Proteomes" id="UP000678393"/>
    </source>
</evidence>
<evidence type="ECO:0000256" key="9">
    <source>
        <dbReference type="ARBA" id="ARBA00023010"/>
    </source>
</evidence>
<dbReference type="PANTHER" id="PTHR13269:SF6">
    <property type="entry name" value="NUCLEOPORIN NDC1"/>
    <property type="match status" value="1"/>
</dbReference>
<dbReference type="GO" id="GO:0030674">
    <property type="term" value="F:protein-macromolecule adaptor activity"/>
    <property type="evidence" value="ECO:0007669"/>
    <property type="project" value="TreeGrafter"/>
</dbReference>
<evidence type="ECO:0000256" key="3">
    <source>
        <dbReference type="ARBA" id="ARBA00005760"/>
    </source>
</evidence>
<organism evidence="14 15">
    <name type="scientific">Candidula unifasciata</name>
    <dbReference type="NCBI Taxonomy" id="100452"/>
    <lineage>
        <taxon>Eukaryota</taxon>
        <taxon>Metazoa</taxon>
        <taxon>Spiralia</taxon>
        <taxon>Lophotrochozoa</taxon>
        <taxon>Mollusca</taxon>
        <taxon>Gastropoda</taxon>
        <taxon>Heterobranchia</taxon>
        <taxon>Euthyneura</taxon>
        <taxon>Panpulmonata</taxon>
        <taxon>Eupulmonata</taxon>
        <taxon>Stylommatophora</taxon>
        <taxon>Helicina</taxon>
        <taxon>Helicoidea</taxon>
        <taxon>Geomitridae</taxon>
        <taxon>Candidula</taxon>
    </lineage>
</organism>
<evidence type="ECO:0000256" key="7">
    <source>
        <dbReference type="ARBA" id="ARBA00022927"/>
    </source>
</evidence>
<evidence type="ECO:0000313" key="14">
    <source>
        <dbReference type="EMBL" id="CAG5135677.1"/>
    </source>
</evidence>
<dbReference type="GO" id="GO:0015031">
    <property type="term" value="P:protein transport"/>
    <property type="evidence" value="ECO:0007669"/>
    <property type="project" value="UniProtKB-KW"/>
</dbReference>
<evidence type="ECO:0000256" key="13">
    <source>
        <dbReference type="SAM" id="Phobius"/>
    </source>
</evidence>